<dbReference type="AlphaFoldDB" id="A0AAE3ABP7"/>
<accession>A0AAE3ABP7</accession>
<dbReference type="RefSeq" id="WP_302928530.1">
    <property type="nucleotide sequence ID" value="NZ_JAJEPW010000015.1"/>
</dbReference>
<evidence type="ECO:0000313" key="2">
    <source>
        <dbReference type="EMBL" id="MCC2129234.1"/>
    </source>
</evidence>
<proteinExistence type="predicted"/>
<gene>
    <name evidence="2" type="ORF">LKD37_06825</name>
</gene>
<keyword evidence="2" id="KW-0946">Virion</keyword>
<comment type="caution">
    <text evidence="2">The sequence shown here is derived from an EMBL/GenBank/DDBJ whole genome shotgun (WGS) entry which is preliminary data.</text>
</comment>
<sequence length="153" mass="17122">MYTETSSCTPANGCPQNQGSLPGGCGALAFPFVAMQQQDPPRYDQREALQQGTLFPGLDLPFHKELRSRFPAANNALSELMALDFAIDELGLYLVTHADDQEVLNLYWKYIALAKEGRARYQEQYGPLTQTTVTEGGYRWLNDPWPWDEGGSD</sequence>
<protein>
    <submittedName>
        <fullName evidence="2">Spore coat protein CotJB</fullName>
    </submittedName>
</protein>
<keyword evidence="3" id="KW-1185">Reference proteome</keyword>
<dbReference type="InterPro" id="IPR020256">
    <property type="entry name" value="Spore_coat_CotJA"/>
</dbReference>
<organism evidence="2 3">
    <name type="scientific">Brotocaccenecus cirricatena</name>
    <dbReference type="NCBI Taxonomy" id="3064195"/>
    <lineage>
        <taxon>Bacteria</taxon>
        <taxon>Bacillati</taxon>
        <taxon>Bacillota</taxon>
        <taxon>Clostridia</taxon>
        <taxon>Eubacteriales</taxon>
        <taxon>Oscillospiraceae</taxon>
        <taxon>Brotocaccenecus</taxon>
    </lineage>
</organism>
<dbReference type="EMBL" id="JAJEPW010000015">
    <property type="protein sequence ID" value="MCC2129234.1"/>
    <property type="molecule type" value="Genomic_DNA"/>
</dbReference>
<dbReference type="Pfam" id="PF12652">
    <property type="entry name" value="CotJB"/>
    <property type="match status" value="1"/>
</dbReference>
<dbReference type="InterPro" id="IPR024207">
    <property type="entry name" value="CotJB_dom"/>
</dbReference>
<feature type="domain" description="Protein CotJB" evidence="1">
    <location>
        <begin position="75"/>
        <end position="148"/>
    </location>
</feature>
<keyword evidence="2" id="KW-0167">Capsid protein</keyword>
<reference evidence="2" key="1">
    <citation type="submission" date="2021-10" db="EMBL/GenBank/DDBJ databases">
        <title>Anaerobic single-cell dispensing facilitates the cultivation of human gut bacteria.</title>
        <authorList>
            <person name="Afrizal A."/>
        </authorList>
    </citation>
    <scope>NUCLEOTIDE SEQUENCE</scope>
    <source>
        <strain evidence="2">CLA-AA-H272</strain>
    </source>
</reference>
<dbReference type="Pfam" id="PF11007">
    <property type="entry name" value="CotJA"/>
    <property type="match status" value="1"/>
</dbReference>
<dbReference type="Proteomes" id="UP001199319">
    <property type="component" value="Unassembled WGS sequence"/>
</dbReference>
<evidence type="ECO:0000259" key="1">
    <source>
        <dbReference type="Pfam" id="PF12652"/>
    </source>
</evidence>
<evidence type="ECO:0000313" key="3">
    <source>
        <dbReference type="Proteomes" id="UP001199319"/>
    </source>
</evidence>
<name>A0AAE3ABP7_9FIRM</name>